<dbReference type="GO" id="GO:0006623">
    <property type="term" value="P:protein targeting to vacuole"/>
    <property type="evidence" value="ECO:0007669"/>
    <property type="project" value="TreeGrafter"/>
</dbReference>
<dbReference type="Pfam" id="PF12624">
    <property type="entry name" value="VPS13_N"/>
    <property type="match status" value="1"/>
</dbReference>
<evidence type="ECO:0000256" key="2">
    <source>
        <dbReference type="ARBA" id="ARBA00022448"/>
    </source>
</evidence>
<dbReference type="PANTHER" id="PTHR16166:SF93">
    <property type="entry name" value="INTERMEMBRANE LIPID TRANSFER PROTEIN VPS13"/>
    <property type="match status" value="1"/>
</dbReference>
<dbReference type="GO" id="GO:0045053">
    <property type="term" value="P:protein retention in Golgi apparatus"/>
    <property type="evidence" value="ECO:0007669"/>
    <property type="project" value="TreeGrafter"/>
</dbReference>
<dbReference type="PANTHER" id="PTHR16166">
    <property type="entry name" value="VACUOLAR PROTEIN SORTING-ASSOCIATED PROTEIN VPS13"/>
    <property type="match status" value="1"/>
</dbReference>
<dbReference type="Proteomes" id="UP000694620">
    <property type="component" value="Unassembled WGS sequence"/>
</dbReference>
<name>A0A8C4TAX7_ERPCA</name>
<accession>A0A8C4TAX7</accession>
<keyword evidence="5" id="KW-1185">Reference proteome</keyword>
<keyword evidence="2" id="KW-0813">Transport</keyword>
<evidence type="ECO:0000256" key="1">
    <source>
        <dbReference type="ARBA" id="ARBA00006545"/>
    </source>
</evidence>
<evidence type="ECO:0000313" key="4">
    <source>
        <dbReference type="Ensembl" id="ENSECRP00000028932.1"/>
    </source>
</evidence>
<reference evidence="4" key="1">
    <citation type="submission" date="2025-08" db="UniProtKB">
        <authorList>
            <consortium name="Ensembl"/>
        </authorList>
    </citation>
    <scope>IDENTIFICATION</scope>
</reference>
<proteinExistence type="inferred from homology"/>
<evidence type="ECO:0000259" key="3">
    <source>
        <dbReference type="Pfam" id="PF12624"/>
    </source>
</evidence>
<dbReference type="InterPro" id="IPR026854">
    <property type="entry name" value="VPS13_N"/>
</dbReference>
<organism evidence="4 5">
    <name type="scientific">Erpetoichthys calabaricus</name>
    <name type="common">Rope fish</name>
    <name type="synonym">Calamoichthys calabaricus</name>
    <dbReference type="NCBI Taxonomy" id="27687"/>
    <lineage>
        <taxon>Eukaryota</taxon>
        <taxon>Metazoa</taxon>
        <taxon>Chordata</taxon>
        <taxon>Craniata</taxon>
        <taxon>Vertebrata</taxon>
        <taxon>Euteleostomi</taxon>
        <taxon>Actinopterygii</taxon>
        <taxon>Polypteriformes</taxon>
        <taxon>Polypteridae</taxon>
        <taxon>Erpetoichthys</taxon>
    </lineage>
</organism>
<dbReference type="AlphaFoldDB" id="A0A8C4TAX7"/>
<reference evidence="4" key="2">
    <citation type="submission" date="2025-09" db="UniProtKB">
        <authorList>
            <consortium name="Ensembl"/>
        </authorList>
    </citation>
    <scope>IDENTIFICATION</scope>
</reference>
<protein>
    <recommendedName>
        <fullName evidence="3">Chorein N-terminal domain-containing protein</fullName>
    </recommendedName>
</protein>
<sequence length="189" mass="22013">MVFESLVVDLLNRFIGDYVENLDKSQLKLGIWGGKQNAEFDVPFKVKEGHIGKLTLKIPWKKLYSDAVVATLDGLYLLVVPRSKIKYDPEKEEKDIQEAKQKELLRIEEALQKAAERENPNEEKKDTFTEKLVTQIVKNLQITITNIHIRYEDDVSISLVFSFTLNWNCKIFIIKILFTIWCGYLFAEK</sequence>
<dbReference type="Ensembl" id="ENSECRT00000029545.1">
    <property type="protein sequence ID" value="ENSECRP00000028932.1"/>
    <property type="gene ID" value="ENSECRG00000019599.1"/>
</dbReference>
<evidence type="ECO:0000313" key="5">
    <source>
        <dbReference type="Proteomes" id="UP000694620"/>
    </source>
</evidence>
<feature type="domain" description="Chorein N-terminal" evidence="3">
    <location>
        <begin position="2"/>
        <end position="164"/>
    </location>
</feature>
<dbReference type="InterPro" id="IPR026847">
    <property type="entry name" value="VPS13"/>
</dbReference>
<comment type="similarity">
    <text evidence="1">Belongs to the VPS13 family.</text>
</comment>
<dbReference type="GeneTree" id="ENSGT00950000183083"/>